<evidence type="ECO:0000256" key="1">
    <source>
        <dbReference type="SAM" id="MobiDB-lite"/>
    </source>
</evidence>
<reference evidence="3" key="2">
    <citation type="submission" date="2020-09" db="EMBL/GenBank/DDBJ databases">
        <authorList>
            <person name="Sun Q."/>
            <person name="Zhou Y."/>
        </authorList>
    </citation>
    <scope>NUCLEOTIDE SEQUENCE</scope>
    <source>
        <strain evidence="3">CGMCC 4.7308</strain>
    </source>
</reference>
<dbReference type="EMBL" id="BMNA01000008">
    <property type="protein sequence ID" value="GGM10463.1"/>
    <property type="molecule type" value="Genomic_DNA"/>
</dbReference>
<feature type="transmembrane region" description="Helical" evidence="2">
    <location>
        <begin position="124"/>
        <end position="142"/>
    </location>
</feature>
<sequence length="208" mass="20560">MPVAPSRRAAAPPGRSGLPGPSPRDRAVPRRLGDADPAAVRLARTAVFAATSTVTAAMGHALGGGGLPDPAVLVTAGLGVGTLTATAARGRRRWIETVALLAGAQLLFHVLFSLHHGHPAGHPAGLLAFHAVAALVTGVVLARGDAAAAALRRAGRAVVRALTAAPPVAIPGPSALPASRPAAAARTALLARCAPRRGPPAGARPLPA</sequence>
<feature type="region of interest" description="Disordered" evidence="1">
    <location>
        <begin position="1"/>
        <end position="32"/>
    </location>
</feature>
<name>A0A917WJW8_9ACTN</name>
<evidence type="ECO:0000313" key="3">
    <source>
        <dbReference type="EMBL" id="GGM10463.1"/>
    </source>
</evidence>
<evidence type="ECO:0000256" key="2">
    <source>
        <dbReference type="SAM" id="Phobius"/>
    </source>
</evidence>
<organism evidence="3 4">
    <name type="scientific">Nakamurella endophytica</name>
    <dbReference type="NCBI Taxonomy" id="1748367"/>
    <lineage>
        <taxon>Bacteria</taxon>
        <taxon>Bacillati</taxon>
        <taxon>Actinomycetota</taxon>
        <taxon>Actinomycetes</taxon>
        <taxon>Nakamurellales</taxon>
        <taxon>Nakamurellaceae</taxon>
        <taxon>Nakamurella</taxon>
    </lineage>
</organism>
<accession>A0A917WJW8</accession>
<gene>
    <name evidence="3" type="ORF">GCM10011594_32950</name>
</gene>
<protein>
    <submittedName>
        <fullName evidence="3">Uncharacterized protein</fullName>
    </submittedName>
</protein>
<comment type="caution">
    <text evidence="3">The sequence shown here is derived from an EMBL/GenBank/DDBJ whole genome shotgun (WGS) entry which is preliminary data.</text>
</comment>
<keyword evidence="2" id="KW-0472">Membrane</keyword>
<dbReference type="Proteomes" id="UP000655208">
    <property type="component" value="Unassembled WGS sequence"/>
</dbReference>
<dbReference type="AlphaFoldDB" id="A0A917WJW8"/>
<evidence type="ECO:0000313" key="4">
    <source>
        <dbReference type="Proteomes" id="UP000655208"/>
    </source>
</evidence>
<proteinExistence type="predicted"/>
<keyword evidence="2" id="KW-0812">Transmembrane</keyword>
<feature type="compositionally biased region" description="Basic and acidic residues" evidence="1">
    <location>
        <begin position="23"/>
        <end position="32"/>
    </location>
</feature>
<feature type="compositionally biased region" description="Low complexity" evidence="1">
    <location>
        <begin position="1"/>
        <end position="19"/>
    </location>
</feature>
<keyword evidence="4" id="KW-1185">Reference proteome</keyword>
<feature type="transmembrane region" description="Helical" evidence="2">
    <location>
        <begin position="94"/>
        <end position="112"/>
    </location>
</feature>
<reference evidence="3" key="1">
    <citation type="journal article" date="2014" name="Int. J. Syst. Evol. Microbiol.">
        <title>Complete genome sequence of Corynebacterium casei LMG S-19264T (=DSM 44701T), isolated from a smear-ripened cheese.</title>
        <authorList>
            <consortium name="US DOE Joint Genome Institute (JGI-PGF)"/>
            <person name="Walter F."/>
            <person name="Albersmeier A."/>
            <person name="Kalinowski J."/>
            <person name="Ruckert C."/>
        </authorList>
    </citation>
    <scope>NUCLEOTIDE SEQUENCE</scope>
    <source>
        <strain evidence="3">CGMCC 4.7308</strain>
    </source>
</reference>
<keyword evidence="2" id="KW-1133">Transmembrane helix</keyword>